<proteinExistence type="predicted"/>
<keyword evidence="2" id="KW-1185">Reference proteome</keyword>
<accession>A0A4U0Y0R4</accession>
<evidence type="ECO:0000313" key="2">
    <source>
        <dbReference type="Proteomes" id="UP000309340"/>
    </source>
</evidence>
<dbReference type="AlphaFoldDB" id="A0A4U0Y0R4"/>
<reference evidence="1 2" key="1">
    <citation type="submission" date="2017-03" db="EMBL/GenBank/DDBJ databases">
        <title>Genomes of endolithic fungi from Antarctica.</title>
        <authorList>
            <person name="Coleine C."/>
            <person name="Masonjones S."/>
            <person name="Stajich J.E."/>
        </authorList>
    </citation>
    <scope>NUCLEOTIDE SEQUENCE [LARGE SCALE GENOMIC DNA]</scope>
    <source>
        <strain evidence="1 2">CCFEE 5184</strain>
    </source>
</reference>
<sequence>MRHLTALFADRNVSDSDTSDLLTDFTDSRGTFDNSLERAHARTTTRDRRLILIIRDSHDADGTGMNLEVRYKVSLRNPLAHFRAACCTTCKPAESLRCKRPNWMYPILCEQ</sequence>
<organism evidence="1 2">
    <name type="scientific">Friedmanniomyces simplex</name>
    <dbReference type="NCBI Taxonomy" id="329884"/>
    <lineage>
        <taxon>Eukaryota</taxon>
        <taxon>Fungi</taxon>
        <taxon>Dikarya</taxon>
        <taxon>Ascomycota</taxon>
        <taxon>Pezizomycotina</taxon>
        <taxon>Dothideomycetes</taxon>
        <taxon>Dothideomycetidae</taxon>
        <taxon>Mycosphaerellales</taxon>
        <taxon>Teratosphaeriaceae</taxon>
        <taxon>Friedmanniomyces</taxon>
    </lineage>
</organism>
<protein>
    <submittedName>
        <fullName evidence="1">Uncharacterized protein</fullName>
    </submittedName>
</protein>
<gene>
    <name evidence="1" type="ORF">B0A55_00731</name>
</gene>
<dbReference type="Proteomes" id="UP000309340">
    <property type="component" value="Unassembled WGS sequence"/>
</dbReference>
<name>A0A4U0Y0R4_9PEZI</name>
<dbReference type="EMBL" id="NAJQ01000029">
    <property type="protein sequence ID" value="TKA82641.1"/>
    <property type="molecule type" value="Genomic_DNA"/>
</dbReference>
<comment type="caution">
    <text evidence="1">The sequence shown here is derived from an EMBL/GenBank/DDBJ whole genome shotgun (WGS) entry which is preliminary data.</text>
</comment>
<evidence type="ECO:0000313" key="1">
    <source>
        <dbReference type="EMBL" id="TKA82641.1"/>
    </source>
</evidence>